<name>A0A3Q7SJV1_VULVU</name>
<dbReference type="GO" id="GO:0070098">
    <property type="term" value="P:chemokine-mediated signaling pathway"/>
    <property type="evidence" value="ECO:0007669"/>
    <property type="project" value="UniProtKB-UniRule"/>
</dbReference>
<dbReference type="AlphaFoldDB" id="A0A3Q7SJV1"/>
<keyword evidence="4 14" id="KW-0812">Transmembrane</keyword>
<evidence type="ECO:0000256" key="14">
    <source>
        <dbReference type="RuleBase" id="RU368070"/>
    </source>
</evidence>
<dbReference type="GeneID" id="112910130"/>
<feature type="transmembrane region" description="Helical" evidence="14">
    <location>
        <begin position="290"/>
        <end position="307"/>
    </location>
</feature>
<feature type="transmembrane region" description="Helical" evidence="14">
    <location>
        <begin position="188"/>
        <end position="205"/>
    </location>
</feature>
<keyword evidence="10 14" id="KW-0675">Receptor</keyword>
<feature type="transmembrane region" description="Helical" evidence="14">
    <location>
        <begin position="114"/>
        <end position="136"/>
    </location>
</feature>
<dbReference type="GO" id="GO:0016020">
    <property type="term" value="C:membrane"/>
    <property type="evidence" value="ECO:0007669"/>
    <property type="project" value="UniProtKB-SubCell"/>
</dbReference>
<evidence type="ECO:0000256" key="2">
    <source>
        <dbReference type="ARBA" id="ARBA00008790"/>
    </source>
</evidence>
<dbReference type="GO" id="GO:0055037">
    <property type="term" value="C:recycling endosome"/>
    <property type="evidence" value="ECO:0007669"/>
    <property type="project" value="UniProtKB-SubCell"/>
</dbReference>
<keyword evidence="16" id="KW-1185">Reference proteome</keyword>
<keyword evidence="7 14" id="KW-0297">G-protein coupled receptor</keyword>
<dbReference type="RefSeq" id="XP_025842170.1">
    <property type="nucleotide sequence ID" value="XM_025986385.2"/>
</dbReference>
<dbReference type="PANTHER" id="PTHR14181">
    <property type="entry name" value="DUFFY ANTIGEN/CHEMOKINE RECEPTOR"/>
    <property type="match status" value="1"/>
</dbReference>
<dbReference type="GO" id="GO:0019957">
    <property type="term" value="F:C-C chemokine binding"/>
    <property type="evidence" value="ECO:0007669"/>
    <property type="project" value="Ensembl"/>
</dbReference>
<gene>
    <name evidence="17" type="primary">ACKR1</name>
</gene>
<dbReference type="SUPFAM" id="SSF81321">
    <property type="entry name" value="Family A G protein-coupled receptor-like"/>
    <property type="match status" value="1"/>
</dbReference>
<feature type="transmembrane region" description="Helical" evidence="14">
    <location>
        <begin position="258"/>
        <end position="278"/>
    </location>
</feature>
<dbReference type="Gene3D" id="1.20.1070.10">
    <property type="entry name" value="Rhodopsin 7-helix transmembrane proteins"/>
    <property type="match status" value="1"/>
</dbReference>
<feature type="transmembrane region" description="Helical" evidence="14">
    <location>
        <begin position="217"/>
        <end position="238"/>
    </location>
</feature>
<keyword evidence="8 14" id="KW-0472">Membrane</keyword>
<keyword evidence="6 14" id="KW-1133">Transmembrane helix</keyword>
<evidence type="ECO:0000256" key="1">
    <source>
        <dbReference type="ARBA" id="ARBA00004141"/>
    </source>
</evidence>
<dbReference type="OMA" id="VWYSSAF"/>
<dbReference type="CTD" id="2532"/>
<dbReference type="InterPro" id="IPR005384">
    <property type="entry name" value="Duffy_chemokine_rcpt"/>
</dbReference>
<keyword evidence="5 14" id="KW-0967">Endosome</keyword>
<evidence type="ECO:0000256" key="6">
    <source>
        <dbReference type="ARBA" id="ARBA00022989"/>
    </source>
</evidence>
<evidence type="ECO:0000256" key="3">
    <source>
        <dbReference type="ARBA" id="ARBA00015484"/>
    </source>
</evidence>
<evidence type="ECO:0000256" key="7">
    <source>
        <dbReference type="ARBA" id="ARBA00023040"/>
    </source>
</evidence>
<comment type="similarity">
    <text evidence="2 14">Belongs to the G-protein coupled receptor 1 family. Atypical chemokine receptor subfamily.</text>
</comment>
<dbReference type="GO" id="GO:0005769">
    <property type="term" value="C:early endosome"/>
    <property type="evidence" value="ECO:0007669"/>
    <property type="project" value="UniProtKB-SubCell"/>
</dbReference>
<accession>A0A3Q7SJV1</accession>
<dbReference type="PRINTS" id="PR01559">
    <property type="entry name" value="DUFFYANTIGEN"/>
</dbReference>
<dbReference type="FunFam" id="1.20.1070.10:FF:000266">
    <property type="entry name" value="Atypical chemokine receptor 1"/>
    <property type="match status" value="1"/>
</dbReference>
<evidence type="ECO:0000256" key="13">
    <source>
        <dbReference type="ARBA" id="ARBA00030289"/>
    </source>
</evidence>
<dbReference type="STRING" id="9627.ENSVVUP00000022322"/>
<keyword evidence="11" id="KW-0325">Glycoprotein</keyword>
<evidence type="ECO:0000256" key="8">
    <source>
        <dbReference type="ARBA" id="ARBA00023136"/>
    </source>
</evidence>
<protein>
    <recommendedName>
        <fullName evidence="3 14">Atypical chemokine receptor 1</fullName>
    </recommendedName>
    <alternativeName>
        <fullName evidence="13 14">Duffy antigen/chemokine receptor</fullName>
    </alternativeName>
</protein>
<reference evidence="17" key="2">
    <citation type="submission" date="2025-08" db="UniProtKB">
        <authorList>
            <consortium name="RefSeq"/>
        </authorList>
    </citation>
    <scope>IDENTIFICATION</scope>
    <source>
        <tissue evidence="17">Cell line</tissue>
    </source>
</reference>
<evidence type="ECO:0000256" key="4">
    <source>
        <dbReference type="ARBA" id="ARBA00022692"/>
    </source>
</evidence>
<keyword evidence="12 14" id="KW-0807">Transducer</keyword>
<proteinExistence type="inferred from homology"/>
<evidence type="ECO:0000256" key="11">
    <source>
        <dbReference type="ARBA" id="ARBA00023180"/>
    </source>
</evidence>
<evidence type="ECO:0000256" key="9">
    <source>
        <dbReference type="ARBA" id="ARBA00023157"/>
    </source>
</evidence>
<evidence type="ECO:0000313" key="17">
    <source>
        <dbReference type="RefSeq" id="XP_025842170.1"/>
    </source>
</evidence>
<evidence type="ECO:0000313" key="16">
    <source>
        <dbReference type="Proteomes" id="UP001652641"/>
    </source>
</evidence>
<dbReference type="KEGG" id="vvp:112910130"/>
<dbReference type="Proteomes" id="UP001652641">
    <property type="component" value="Chromosome 5"/>
</dbReference>
<dbReference type="GO" id="GO:0006954">
    <property type="term" value="P:inflammatory response"/>
    <property type="evidence" value="ECO:0007669"/>
    <property type="project" value="UniProtKB-UniRule"/>
</dbReference>
<dbReference type="CDD" id="cd15010">
    <property type="entry name" value="7tmA_ACKR1_DARC"/>
    <property type="match status" value="1"/>
</dbReference>
<sequence>MGRPWAWGEGFLNAWLPPPVPGPCPELVAFISPRHLSQSRSHRQDARSPGPSLSSRAMGNCLQQQAADEASTDLIFKDDMWDDFNESYELNYNYSGMDAAAPCRSCGLLDASSLPFFIVTSALGILAGGVVLFALLRPLFHWQVCPDRPVLVQLAVGSTLFSVVVPILAPGLNSVQSAALCHLAHLVWYSSALAQALLIGCHACLGPKLRASRVPHLTLRLSVGLWAVAVLLGLPVTLASDTSRGFCSLSFSKGYRSLQILHVLACFAFFTVLPLGLLGAKALTKTLGRWPCPWVNVLWAWFVFWWPHGVTQGLDFLVRSKTLVLSTCLAQQALDLLQHLAEALAILHCVATPLLLALFYHQAARTTLPSLPLPVRQPSPLHTQGGKS</sequence>
<feature type="transmembrane region" description="Helical" evidence="14">
    <location>
        <begin position="343"/>
        <end position="360"/>
    </location>
</feature>
<feature type="region of interest" description="Disordered" evidence="15">
    <location>
        <begin position="36"/>
        <end position="55"/>
    </location>
</feature>
<evidence type="ECO:0000256" key="12">
    <source>
        <dbReference type="ARBA" id="ARBA00023224"/>
    </source>
</evidence>
<evidence type="ECO:0000256" key="15">
    <source>
        <dbReference type="SAM" id="MobiDB-lite"/>
    </source>
</evidence>
<evidence type="ECO:0000256" key="10">
    <source>
        <dbReference type="ARBA" id="ARBA00023170"/>
    </source>
</evidence>
<evidence type="ECO:0000256" key="5">
    <source>
        <dbReference type="ARBA" id="ARBA00022753"/>
    </source>
</evidence>
<dbReference type="GO" id="GO:0004930">
    <property type="term" value="F:G protein-coupled receptor activity"/>
    <property type="evidence" value="ECO:0007669"/>
    <property type="project" value="UniProtKB-UniRule"/>
</dbReference>
<comment type="function">
    <text evidence="14">Atypical chemokine receptor that controls chemokine levels and localization via high-affinity chemokine binding that is uncoupled from classic ligand-driven signal transduction cascades, resulting instead in chemokine sequestration, degradation, or transcytosis. Also known as interceptor (internalizing receptor) or chemokine-scavenging receptor or chemokine decoy receptor. Has a promiscuous chemokine-binding profile, interacting with inflammatory chemokines of both the CXC and the CC subfamilies but not with homeostatic chemokines. Acts as a receptor for chemokines including CCL2, CCL5, CCL7, CCL11, CCL13, CCL14, CCL17, CXCL5, CXCL6, IL8/CXCL8, CXCL11, GRO, RANTES, MCP-1 and TARC. May regulate chemokine bioavailability and, consequently, leukocyte recruitment through two distinct mechanisms: when expressed in endothelial cells, it sustains the abluminal to luminal transcytosis of tissue-derived chemokines and their subsequent presentation to circulating leukocytes; when expressed in erythrocytes, serves as blood reservoir of cognate chemokines but also as a chemokine sink, buffering potential surges in plasma chemokine levels.</text>
</comment>
<reference key="1">
    <citation type="submission" date="2019-01" db="UniProtKB">
        <authorList>
            <consortium name="RefSeq"/>
        </authorList>
    </citation>
    <scope>IDENTIFICATION</scope>
</reference>
<keyword evidence="9" id="KW-1015">Disulfide bond</keyword>
<dbReference type="PANTHER" id="PTHR14181:SF1">
    <property type="entry name" value="ATYPICAL CHEMOKINE RECEPTOR 1"/>
    <property type="match status" value="1"/>
</dbReference>
<comment type="subcellular location">
    <subcellularLocation>
        <location evidence="14">Early endosome</location>
    </subcellularLocation>
    <subcellularLocation>
        <location evidence="1 14">Membrane</location>
        <topology evidence="1 14">Multi-pass membrane protein</topology>
    </subcellularLocation>
    <subcellularLocation>
        <location evidence="14">Recycling endosome</location>
    </subcellularLocation>
</comment>
<feature type="transmembrane region" description="Helical" evidence="14">
    <location>
        <begin position="148"/>
        <end position="168"/>
    </location>
</feature>
<dbReference type="GO" id="GO:0032642">
    <property type="term" value="P:regulation of chemokine production"/>
    <property type="evidence" value="ECO:0007669"/>
    <property type="project" value="TreeGrafter"/>
</dbReference>
<organism evidence="16 17">
    <name type="scientific">Vulpes vulpes</name>
    <name type="common">Red fox</name>
    <dbReference type="NCBI Taxonomy" id="9627"/>
    <lineage>
        <taxon>Eukaryota</taxon>
        <taxon>Metazoa</taxon>
        <taxon>Chordata</taxon>
        <taxon>Craniata</taxon>
        <taxon>Vertebrata</taxon>
        <taxon>Euteleostomi</taxon>
        <taxon>Mammalia</taxon>
        <taxon>Eutheria</taxon>
        <taxon>Laurasiatheria</taxon>
        <taxon>Carnivora</taxon>
        <taxon>Caniformia</taxon>
        <taxon>Canidae</taxon>
        <taxon>Vulpes</taxon>
    </lineage>
</organism>